<reference evidence="2 3" key="1">
    <citation type="submission" date="2016-11" db="EMBL/GenBank/DDBJ databases">
        <title>Paenibacillus species isolates.</title>
        <authorList>
            <person name="Beno S.M."/>
        </authorList>
    </citation>
    <scope>NUCLEOTIDE SEQUENCE [LARGE SCALE GENOMIC DNA]</scope>
    <source>
        <strain evidence="2 3">FSL R5-0378</strain>
    </source>
</reference>
<keyword evidence="2" id="KW-0378">Hydrolase</keyword>
<dbReference type="Gene3D" id="1.10.3210.10">
    <property type="entry name" value="Hypothetical protein af1432"/>
    <property type="match status" value="1"/>
</dbReference>
<name>A0A1R1EI80_9BACL</name>
<dbReference type="InterPro" id="IPR003607">
    <property type="entry name" value="HD/PDEase_dom"/>
</dbReference>
<sequence>MSLLIGHVKIPDSALARQAAELLRDHGDDLLWNHSHRVYLFGAVQGEQTGITYDAELLYISALFHDLGLINHFSSPDKRFEVDGANAARKFLESHQVPEESIRRVWDAVALHTTIGIAQYKEPEVALIYSGVGYDVMGENFDVITPEIREQIVTAFPRNQFKSKILNAFLEGFKHKPETTFGNIKSDVCERLLPGYKRPNFCDLVLHSHWDE</sequence>
<dbReference type="PANTHER" id="PTHR35569:SF1">
    <property type="entry name" value="CYANAMIDE HYDRATASE DDI2-RELATED"/>
    <property type="match status" value="1"/>
</dbReference>
<dbReference type="EMBL" id="MRTP01000009">
    <property type="protein sequence ID" value="OMF51518.1"/>
    <property type="molecule type" value="Genomic_DNA"/>
</dbReference>
<feature type="domain" description="HD" evidence="1">
    <location>
        <begin position="32"/>
        <end position="118"/>
    </location>
</feature>
<dbReference type="Pfam" id="PF01966">
    <property type="entry name" value="HD"/>
    <property type="match status" value="1"/>
</dbReference>
<dbReference type="STRING" id="297318.BK138_24950"/>
<accession>A0A1R1EI80</accession>
<gene>
    <name evidence="2" type="ORF">BK138_24950</name>
</gene>
<dbReference type="Proteomes" id="UP000187172">
    <property type="component" value="Unassembled WGS sequence"/>
</dbReference>
<evidence type="ECO:0000313" key="2">
    <source>
        <dbReference type="EMBL" id="OMF51518.1"/>
    </source>
</evidence>
<comment type="caution">
    <text evidence="2">The sequence shown here is derived from an EMBL/GenBank/DDBJ whole genome shotgun (WGS) entry which is preliminary data.</text>
</comment>
<dbReference type="SUPFAM" id="SSF109604">
    <property type="entry name" value="HD-domain/PDEase-like"/>
    <property type="match status" value="1"/>
</dbReference>
<dbReference type="RefSeq" id="WP_076173519.1">
    <property type="nucleotide sequence ID" value="NZ_MRTP01000009.1"/>
</dbReference>
<dbReference type="AlphaFoldDB" id="A0A1R1EI80"/>
<dbReference type="InterPro" id="IPR006674">
    <property type="entry name" value="HD_domain"/>
</dbReference>
<organism evidence="2 3">
    <name type="scientific">Paenibacillus rhizosphaerae</name>
    <dbReference type="NCBI Taxonomy" id="297318"/>
    <lineage>
        <taxon>Bacteria</taxon>
        <taxon>Bacillati</taxon>
        <taxon>Bacillota</taxon>
        <taxon>Bacilli</taxon>
        <taxon>Bacillales</taxon>
        <taxon>Paenibacillaceae</taxon>
        <taxon>Paenibacillus</taxon>
    </lineage>
</organism>
<evidence type="ECO:0000313" key="3">
    <source>
        <dbReference type="Proteomes" id="UP000187172"/>
    </source>
</evidence>
<protein>
    <submittedName>
        <fullName evidence="2">Phosphohydrolase</fullName>
    </submittedName>
</protein>
<proteinExistence type="predicted"/>
<dbReference type="GO" id="GO:0016787">
    <property type="term" value="F:hydrolase activity"/>
    <property type="evidence" value="ECO:0007669"/>
    <property type="project" value="UniProtKB-KW"/>
</dbReference>
<evidence type="ECO:0000259" key="1">
    <source>
        <dbReference type="Pfam" id="PF01966"/>
    </source>
</evidence>
<keyword evidence="3" id="KW-1185">Reference proteome</keyword>
<dbReference type="CDD" id="cd00077">
    <property type="entry name" value="HDc"/>
    <property type="match status" value="1"/>
</dbReference>
<dbReference type="PANTHER" id="PTHR35569">
    <property type="entry name" value="CYANAMIDE HYDRATASE DDI2-RELATED"/>
    <property type="match status" value="1"/>
</dbReference>